<dbReference type="Pfam" id="PF00378">
    <property type="entry name" value="ECH_1"/>
    <property type="match status" value="1"/>
</dbReference>
<dbReference type="PANTHER" id="PTHR11941">
    <property type="entry name" value="ENOYL-COA HYDRATASE-RELATED"/>
    <property type="match status" value="1"/>
</dbReference>
<dbReference type="PANTHER" id="PTHR11941:SF54">
    <property type="entry name" value="ENOYL-COA HYDRATASE, MITOCHONDRIAL"/>
    <property type="match status" value="1"/>
</dbReference>
<dbReference type="GO" id="GO:0003824">
    <property type="term" value="F:catalytic activity"/>
    <property type="evidence" value="ECO:0007669"/>
    <property type="project" value="UniProtKB-ARBA"/>
</dbReference>
<accession>A0AAU3H1E1</accession>
<sequence>MPDALDDRDRLLGGFVERPALKRYTATFAEHFDIHRDSGVVEIRMHTEGGSAVFSRALLNAWGRVLTEAGADPDNEVLIITGTGRQWMAGVDPRSFAQPLSQWSSDLLYEQYSDGARLLEGLVLGVDVPTIGVLNGPGPRQELALMCDITLCADDVVIADGNFVAGSVPGDGMYLALEELLGTKRAAHLAYTGGGIDSATALQWGLVNEVLPRDQLMDRARRVAETIMAAPRTSRRLTHAVISHPWRRRITEELRGGYARQLLASSGN</sequence>
<evidence type="ECO:0000313" key="1">
    <source>
        <dbReference type="EMBL" id="WTY99076.1"/>
    </source>
</evidence>
<gene>
    <name evidence="1" type="ORF">OG626_31355</name>
</gene>
<name>A0AAU3H1E1_9ACTN</name>
<dbReference type="EMBL" id="CP109535">
    <property type="protein sequence ID" value="WTY99076.1"/>
    <property type="molecule type" value="Genomic_DNA"/>
</dbReference>
<dbReference type="InterPro" id="IPR029045">
    <property type="entry name" value="ClpP/crotonase-like_dom_sf"/>
</dbReference>
<dbReference type="CDD" id="cd06558">
    <property type="entry name" value="crotonase-like"/>
    <property type="match status" value="1"/>
</dbReference>
<dbReference type="InterPro" id="IPR001753">
    <property type="entry name" value="Enoyl-CoA_hydra/iso"/>
</dbReference>
<dbReference type="GO" id="GO:0006635">
    <property type="term" value="P:fatty acid beta-oxidation"/>
    <property type="evidence" value="ECO:0007669"/>
    <property type="project" value="TreeGrafter"/>
</dbReference>
<protein>
    <submittedName>
        <fullName evidence="1">Enoyl-CoA hydratase/isomerase family protein</fullName>
    </submittedName>
</protein>
<dbReference type="Gene3D" id="3.90.226.10">
    <property type="entry name" value="2-enoyl-CoA Hydratase, Chain A, domain 1"/>
    <property type="match status" value="1"/>
</dbReference>
<reference evidence="1" key="1">
    <citation type="submission" date="2022-10" db="EMBL/GenBank/DDBJ databases">
        <title>The complete genomes of actinobacterial strains from the NBC collection.</title>
        <authorList>
            <person name="Joergensen T.S."/>
            <person name="Alvarez Arevalo M."/>
            <person name="Sterndorff E.B."/>
            <person name="Faurdal D."/>
            <person name="Vuksanovic O."/>
            <person name="Mourched A.-S."/>
            <person name="Charusanti P."/>
            <person name="Shaw S."/>
            <person name="Blin K."/>
            <person name="Weber T."/>
        </authorList>
    </citation>
    <scope>NUCLEOTIDE SEQUENCE</scope>
    <source>
        <strain evidence="1">NBC_01401</strain>
    </source>
</reference>
<dbReference type="AlphaFoldDB" id="A0AAU3H1E1"/>
<organism evidence="1">
    <name type="scientific">Streptomyces sp. NBC_01401</name>
    <dbReference type="NCBI Taxonomy" id="2903854"/>
    <lineage>
        <taxon>Bacteria</taxon>
        <taxon>Bacillati</taxon>
        <taxon>Actinomycetota</taxon>
        <taxon>Actinomycetes</taxon>
        <taxon>Kitasatosporales</taxon>
        <taxon>Streptomycetaceae</taxon>
        <taxon>Streptomyces</taxon>
    </lineage>
</organism>
<dbReference type="SUPFAM" id="SSF52096">
    <property type="entry name" value="ClpP/crotonase"/>
    <property type="match status" value="1"/>
</dbReference>
<proteinExistence type="predicted"/>